<sequence length="239" mass="26417">MDMSLTATILEKTTLSEQVKTYILNLITEQKLNPGTEVPSEKQLIETLGVSRGVIREAFQSLSTLGVLDISSGKRPRVQTVNPTALGTIFHYSMATRQVSASQILELRCALEVNCAGLAAIHGTEQDFEQLREEMKQIRISFGNHQQFIIHDARFHLILASATNNPLYSLLLQALRASLEESIAAGLQAQDSQKHAEQIVDFHQQITDCVCARDAEGARKMMQAHFDSAINALINSSKI</sequence>
<feature type="domain" description="HTH gntR-type" evidence="4">
    <location>
        <begin position="13"/>
        <end position="81"/>
    </location>
</feature>
<dbReference type="InterPro" id="IPR036390">
    <property type="entry name" value="WH_DNA-bd_sf"/>
</dbReference>
<dbReference type="EMBL" id="JBFMVT010000002">
    <property type="protein sequence ID" value="MEW7314009.1"/>
    <property type="molecule type" value="Genomic_DNA"/>
</dbReference>
<evidence type="ECO:0000256" key="2">
    <source>
        <dbReference type="ARBA" id="ARBA00023125"/>
    </source>
</evidence>
<dbReference type="Pfam" id="PF00392">
    <property type="entry name" value="GntR"/>
    <property type="match status" value="1"/>
</dbReference>
<dbReference type="InterPro" id="IPR036388">
    <property type="entry name" value="WH-like_DNA-bd_sf"/>
</dbReference>
<gene>
    <name evidence="5" type="ORF">AB1E22_15135</name>
</gene>
<dbReference type="SUPFAM" id="SSF48008">
    <property type="entry name" value="GntR ligand-binding domain-like"/>
    <property type="match status" value="1"/>
</dbReference>
<dbReference type="SMART" id="SM00895">
    <property type="entry name" value="FCD"/>
    <property type="match status" value="1"/>
</dbReference>
<dbReference type="Gene3D" id="1.20.120.530">
    <property type="entry name" value="GntR ligand-binding domain-like"/>
    <property type="match status" value="1"/>
</dbReference>
<name>A0ABV3NWS7_9ENTR</name>
<protein>
    <submittedName>
        <fullName evidence="5">FadR/GntR family transcriptional regulator</fullName>
    </submittedName>
</protein>
<evidence type="ECO:0000259" key="4">
    <source>
        <dbReference type="PROSITE" id="PS50949"/>
    </source>
</evidence>
<dbReference type="Proteomes" id="UP001555342">
    <property type="component" value="Unassembled WGS sequence"/>
</dbReference>
<dbReference type="PANTHER" id="PTHR43537">
    <property type="entry name" value="TRANSCRIPTIONAL REGULATOR, GNTR FAMILY"/>
    <property type="match status" value="1"/>
</dbReference>
<proteinExistence type="predicted"/>
<accession>A0ABV3NWS7</accession>
<dbReference type="PROSITE" id="PS50949">
    <property type="entry name" value="HTH_GNTR"/>
    <property type="match status" value="1"/>
</dbReference>
<dbReference type="InterPro" id="IPR011711">
    <property type="entry name" value="GntR_C"/>
</dbReference>
<organism evidence="5 6">
    <name type="scientific">Buttiauxella gaviniae</name>
    <dbReference type="NCBI Taxonomy" id="82990"/>
    <lineage>
        <taxon>Bacteria</taxon>
        <taxon>Pseudomonadati</taxon>
        <taxon>Pseudomonadota</taxon>
        <taxon>Gammaproteobacteria</taxon>
        <taxon>Enterobacterales</taxon>
        <taxon>Enterobacteriaceae</taxon>
        <taxon>Buttiauxella</taxon>
    </lineage>
</organism>
<keyword evidence="3" id="KW-0804">Transcription</keyword>
<keyword evidence="6" id="KW-1185">Reference proteome</keyword>
<evidence type="ECO:0000313" key="5">
    <source>
        <dbReference type="EMBL" id="MEW7314009.1"/>
    </source>
</evidence>
<dbReference type="Pfam" id="PF07729">
    <property type="entry name" value="FCD"/>
    <property type="match status" value="1"/>
</dbReference>
<dbReference type="PANTHER" id="PTHR43537:SF24">
    <property type="entry name" value="GLUCONATE OPERON TRANSCRIPTIONAL REPRESSOR"/>
    <property type="match status" value="1"/>
</dbReference>
<dbReference type="InterPro" id="IPR008920">
    <property type="entry name" value="TF_FadR/GntR_C"/>
</dbReference>
<evidence type="ECO:0000313" key="6">
    <source>
        <dbReference type="Proteomes" id="UP001555342"/>
    </source>
</evidence>
<evidence type="ECO:0000256" key="3">
    <source>
        <dbReference type="ARBA" id="ARBA00023163"/>
    </source>
</evidence>
<dbReference type="InterPro" id="IPR000524">
    <property type="entry name" value="Tscrpt_reg_HTH_GntR"/>
</dbReference>
<dbReference type="SMART" id="SM00345">
    <property type="entry name" value="HTH_GNTR"/>
    <property type="match status" value="1"/>
</dbReference>
<evidence type="ECO:0000256" key="1">
    <source>
        <dbReference type="ARBA" id="ARBA00023015"/>
    </source>
</evidence>
<dbReference type="Gene3D" id="1.10.10.10">
    <property type="entry name" value="Winged helix-like DNA-binding domain superfamily/Winged helix DNA-binding domain"/>
    <property type="match status" value="1"/>
</dbReference>
<reference evidence="5 6" key="1">
    <citation type="submission" date="2024-07" db="EMBL/GenBank/DDBJ databases">
        <authorList>
            <person name="Wang L."/>
        </authorList>
    </citation>
    <scope>NUCLEOTIDE SEQUENCE [LARGE SCALE GENOMIC DNA]</scope>
    <source>
        <strain evidence="5 6">WL359</strain>
    </source>
</reference>
<dbReference type="CDD" id="cd07377">
    <property type="entry name" value="WHTH_GntR"/>
    <property type="match status" value="1"/>
</dbReference>
<dbReference type="PRINTS" id="PR00035">
    <property type="entry name" value="HTHGNTR"/>
</dbReference>
<keyword evidence="1" id="KW-0805">Transcription regulation</keyword>
<comment type="caution">
    <text evidence="5">The sequence shown here is derived from an EMBL/GenBank/DDBJ whole genome shotgun (WGS) entry which is preliminary data.</text>
</comment>
<keyword evidence="2" id="KW-0238">DNA-binding</keyword>
<dbReference type="SUPFAM" id="SSF46785">
    <property type="entry name" value="Winged helix' DNA-binding domain"/>
    <property type="match status" value="1"/>
</dbReference>
<dbReference type="RefSeq" id="WP_367596059.1">
    <property type="nucleotide sequence ID" value="NZ_JBFMVT010000002.1"/>
</dbReference>